<evidence type="ECO:0000256" key="1">
    <source>
        <dbReference type="SAM" id="MobiDB-lite"/>
    </source>
</evidence>
<dbReference type="OrthoDB" id="2687452at2759"/>
<keyword evidence="3" id="KW-1185">Reference proteome</keyword>
<feature type="region of interest" description="Disordered" evidence="1">
    <location>
        <begin position="43"/>
        <end position="80"/>
    </location>
</feature>
<gene>
    <name evidence="2" type="ORF">BDV96DRAFT_263020</name>
</gene>
<evidence type="ECO:0000313" key="3">
    <source>
        <dbReference type="Proteomes" id="UP000799770"/>
    </source>
</evidence>
<proteinExistence type="predicted"/>
<feature type="compositionally biased region" description="Pro residues" evidence="1">
    <location>
        <begin position="137"/>
        <end position="147"/>
    </location>
</feature>
<protein>
    <recommendedName>
        <fullName evidence="4">C2H2-type domain-containing protein</fullName>
    </recommendedName>
</protein>
<dbReference type="EMBL" id="ML977348">
    <property type="protein sequence ID" value="KAF2108308.1"/>
    <property type="molecule type" value="Genomic_DNA"/>
</dbReference>
<organism evidence="2 3">
    <name type="scientific">Lophiotrema nucula</name>
    <dbReference type="NCBI Taxonomy" id="690887"/>
    <lineage>
        <taxon>Eukaryota</taxon>
        <taxon>Fungi</taxon>
        <taxon>Dikarya</taxon>
        <taxon>Ascomycota</taxon>
        <taxon>Pezizomycotina</taxon>
        <taxon>Dothideomycetes</taxon>
        <taxon>Pleosporomycetidae</taxon>
        <taxon>Pleosporales</taxon>
        <taxon>Lophiotremataceae</taxon>
        <taxon>Lophiotrema</taxon>
    </lineage>
</organism>
<evidence type="ECO:0000313" key="2">
    <source>
        <dbReference type="EMBL" id="KAF2108308.1"/>
    </source>
</evidence>
<evidence type="ECO:0008006" key="4">
    <source>
        <dbReference type="Google" id="ProtNLM"/>
    </source>
</evidence>
<reference evidence="2" key="1">
    <citation type="journal article" date="2020" name="Stud. Mycol.">
        <title>101 Dothideomycetes genomes: a test case for predicting lifestyles and emergence of pathogens.</title>
        <authorList>
            <person name="Haridas S."/>
            <person name="Albert R."/>
            <person name="Binder M."/>
            <person name="Bloem J."/>
            <person name="Labutti K."/>
            <person name="Salamov A."/>
            <person name="Andreopoulos B."/>
            <person name="Baker S."/>
            <person name="Barry K."/>
            <person name="Bills G."/>
            <person name="Bluhm B."/>
            <person name="Cannon C."/>
            <person name="Castanera R."/>
            <person name="Culley D."/>
            <person name="Daum C."/>
            <person name="Ezra D."/>
            <person name="Gonzalez J."/>
            <person name="Henrissat B."/>
            <person name="Kuo A."/>
            <person name="Liang C."/>
            <person name="Lipzen A."/>
            <person name="Lutzoni F."/>
            <person name="Magnuson J."/>
            <person name="Mondo S."/>
            <person name="Nolan M."/>
            <person name="Ohm R."/>
            <person name="Pangilinan J."/>
            <person name="Park H.-J."/>
            <person name="Ramirez L."/>
            <person name="Alfaro M."/>
            <person name="Sun H."/>
            <person name="Tritt A."/>
            <person name="Yoshinaga Y."/>
            <person name="Zwiers L.-H."/>
            <person name="Turgeon B."/>
            <person name="Goodwin S."/>
            <person name="Spatafora J."/>
            <person name="Crous P."/>
            <person name="Grigoriev I."/>
        </authorList>
    </citation>
    <scope>NUCLEOTIDE SEQUENCE</scope>
    <source>
        <strain evidence="2">CBS 627.86</strain>
    </source>
</reference>
<name>A0A6A5YQ43_9PLEO</name>
<feature type="region of interest" description="Disordered" evidence="1">
    <location>
        <begin position="109"/>
        <end position="156"/>
    </location>
</feature>
<dbReference type="AlphaFoldDB" id="A0A6A5YQ43"/>
<dbReference type="Proteomes" id="UP000799770">
    <property type="component" value="Unassembled WGS sequence"/>
</dbReference>
<accession>A0A6A5YQ43</accession>
<sequence>MPPHYKHSTPHALSLESPVTNAAHAFSPYLANANPPQTTAFNTFGGGELMQPGNGDRNRSSSFGHHLQTPISTTTPFTFGNTATSTQNAFIPQFSPTQVHMPNQYRSYTQTHTPAPAAPPPPSITEPRKRQHRSPSSPSPSPSPSSSPDPSSAESPIIGHVLANKRFKCSSPSCTTLTFNRQADLRRHYENRHATRSRVEECYCPVKGCGRSYEVGGKRGRSFGMRRDKRDEHLRTVHGRMGTLDV</sequence>